<feature type="coiled-coil region" evidence="7">
    <location>
        <begin position="130"/>
        <end position="157"/>
    </location>
</feature>
<dbReference type="GO" id="GO:0005524">
    <property type="term" value="F:ATP binding"/>
    <property type="evidence" value="ECO:0007669"/>
    <property type="project" value="UniProtKB-UniRule"/>
</dbReference>
<comment type="caution">
    <text evidence="10">The sequence shown here is derived from an EMBL/GenBank/DDBJ whole genome shotgun (WGS) entry which is preliminary data.</text>
</comment>
<keyword evidence="7" id="KW-0175">Coiled coil</keyword>
<dbReference type="RefSeq" id="WP_054970415.1">
    <property type="nucleotide sequence ID" value="NZ_LJCO01000076.1"/>
</dbReference>
<dbReference type="CDD" id="cd01900">
    <property type="entry name" value="YchF"/>
    <property type="match status" value="1"/>
</dbReference>
<dbReference type="Proteomes" id="UP000050482">
    <property type="component" value="Unassembled WGS sequence"/>
</dbReference>
<dbReference type="PANTHER" id="PTHR23305:SF18">
    <property type="entry name" value="OBG-TYPE G DOMAIN-CONTAINING PROTEIN"/>
    <property type="match status" value="1"/>
</dbReference>
<dbReference type="OrthoDB" id="9807318at2"/>
<evidence type="ECO:0000256" key="3">
    <source>
        <dbReference type="ARBA" id="ARBA00022741"/>
    </source>
</evidence>
<feature type="domain" description="OBG-type G" evidence="8">
    <location>
        <begin position="3"/>
        <end position="259"/>
    </location>
</feature>
<dbReference type="STRING" id="471514.AN477_17225"/>
<dbReference type="Gene3D" id="1.10.150.300">
    <property type="entry name" value="TGS-like domain"/>
    <property type="match status" value="1"/>
</dbReference>
<feature type="domain" description="TGS" evidence="9">
    <location>
        <begin position="281"/>
        <end position="364"/>
    </location>
</feature>
<keyword evidence="3 6" id="KW-0547">Nucleotide-binding</keyword>
<dbReference type="Pfam" id="PF01926">
    <property type="entry name" value="MMR_HSR1"/>
    <property type="match status" value="1"/>
</dbReference>
<dbReference type="InterPro" id="IPR004095">
    <property type="entry name" value="TGS"/>
</dbReference>
<evidence type="ECO:0000259" key="9">
    <source>
        <dbReference type="PROSITE" id="PS51880"/>
    </source>
</evidence>
<gene>
    <name evidence="6" type="primary">ychF</name>
    <name evidence="10" type="ORF">AN477_17225</name>
</gene>
<dbReference type="GO" id="GO:0046872">
    <property type="term" value="F:metal ion binding"/>
    <property type="evidence" value="ECO:0007669"/>
    <property type="project" value="UniProtKB-KW"/>
</dbReference>
<dbReference type="AlphaFoldDB" id="A0A0P9CHG7"/>
<dbReference type="PIRSF" id="PIRSF006641">
    <property type="entry name" value="CHP00092"/>
    <property type="match status" value="1"/>
</dbReference>
<name>A0A0P9CHG7_9BACL</name>
<proteinExistence type="inferred from homology"/>
<dbReference type="InterPro" id="IPR004396">
    <property type="entry name" value="ATPase_YchF/OLA1"/>
</dbReference>
<dbReference type="Gene3D" id="3.10.20.30">
    <property type="match status" value="1"/>
</dbReference>
<evidence type="ECO:0000256" key="5">
    <source>
        <dbReference type="ARBA" id="ARBA00022842"/>
    </source>
</evidence>
<protein>
    <recommendedName>
        <fullName evidence="6">Ribosome-binding ATPase YchF</fullName>
    </recommendedName>
</protein>
<dbReference type="Gene3D" id="3.40.50.300">
    <property type="entry name" value="P-loop containing nucleotide triphosphate hydrolases"/>
    <property type="match status" value="1"/>
</dbReference>
<dbReference type="InterPro" id="IPR023192">
    <property type="entry name" value="TGS-like_dom_sf"/>
</dbReference>
<dbReference type="InterPro" id="IPR006073">
    <property type="entry name" value="GTP-bd"/>
</dbReference>
<evidence type="ECO:0000256" key="6">
    <source>
        <dbReference type="HAMAP-Rule" id="MF_00944"/>
    </source>
</evidence>
<feature type="binding site" evidence="6">
    <location>
        <begin position="12"/>
        <end position="17"/>
    </location>
    <ligand>
        <name>ATP</name>
        <dbReference type="ChEBI" id="CHEBI:30616"/>
    </ligand>
</feature>
<accession>A0A0P9CHG7</accession>
<dbReference type="InterPro" id="IPR027417">
    <property type="entry name" value="P-loop_NTPase"/>
</dbReference>
<dbReference type="SUPFAM" id="SSF52540">
    <property type="entry name" value="P-loop containing nucleoside triphosphate hydrolases"/>
    <property type="match status" value="1"/>
</dbReference>
<dbReference type="GO" id="GO:0005737">
    <property type="term" value="C:cytoplasm"/>
    <property type="evidence" value="ECO:0007669"/>
    <property type="project" value="TreeGrafter"/>
</dbReference>
<keyword evidence="2" id="KW-0479">Metal-binding</keyword>
<comment type="function">
    <text evidence="6">ATPase that binds to both the 70S ribosome and the 50S ribosomal subunit in a nucleotide-independent manner.</text>
</comment>
<evidence type="ECO:0000256" key="7">
    <source>
        <dbReference type="SAM" id="Coils"/>
    </source>
</evidence>
<keyword evidence="5" id="KW-0460">Magnesium</keyword>
<dbReference type="InterPro" id="IPR031167">
    <property type="entry name" value="G_OBG"/>
</dbReference>
<reference evidence="10 11" key="1">
    <citation type="submission" date="2015-09" db="EMBL/GenBank/DDBJ databases">
        <title>Draft genome sequence of Alicyclobacillus ferrooxydans DSM 22381.</title>
        <authorList>
            <person name="Hemp J."/>
        </authorList>
    </citation>
    <scope>NUCLEOTIDE SEQUENCE [LARGE SCALE GENOMIC DNA]</scope>
    <source>
        <strain evidence="10 11">TC-34</strain>
    </source>
</reference>
<dbReference type="HAMAP" id="MF_00944">
    <property type="entry name" value="YchF_OLA1_ATPase"/>
    <property type="match status" value="1"/>
</dbReference>
<dbReference type="NCBIfam" id="TIGR00092">
    <property type="entry name" value="redox-regulated ATPase YchF"/>
    <property type="match status" value="1"/>
</dbReference>
<dbReference type="FunFam" id="1.10.150.300:FF:000004">
    <property type="entry name" value="Ribosome-binding ATPase YchF"/>
    <property type="match status" value="1"/>
</dbReference>
<dbReference type="InterPro" id="IPR041706">
    <property type="entry name" value="YchF_N"/>
</dbReference>
<keyword evidence="4 6" id="KW-0067">ATP-binding</keyword>
<dbReference type="PANTHER" id="PTHR23305">
    <property type="entry name" value="OBG GTPASE FAMILY"/>
    <property type="match status" value="1"/>
</dbReference>
<comment type="similarity">
    <text evidence="6">Belongs to the TRAFAC class OBG-HflX-like GTPase superfamily. OBG GTPase family. YchF/OLA1 subfamily.</text>
</comment>
<dbReference type="Pfam" id="PF06071">
    <property type="entry name" value="YchF-GTPase_C"/>
    <property type="match status" value="1"/>
</dbReference>
<dbReference type="PROSITE" id="PS51710">
    <property type="entry name" value="G_OBG"/>
    <property type="match status" value="1"/>
</dbReference>
<dbReference type="SUPFAM" id="SSF81271">
    <property type="entry name" value="TGS-like"/>
    <property type="match status" value="1"/>
</dbReference>
<evidence type="ECO:0000256" key="2">
    <source>
        <dbReference type="ARBA" id="ARBA00022723"/>
    </source>
</evidence>
<evidence type="ECO:0000313" key="10">
    <source>
        <dbReference type="EMBL" id="KPV42496.1"/>
    </source>
</evidence>
<dbReference type="GO" id="GO:0043023">
    <property type="term" value="F:ribosomal large subunit binding"/>
    <property type="evidence" value="ECO:0007669"/>
    <property type="project" value="UniProtKB-UniRule"/>
</dbReference>
<dbReference type="GO" id="GO:0005525">
    <property type="term" value="F:GTP binding"/>
    <property type="evidence" value="ECO:0007669"/>
    <property type="project" value="InterPro"/>
</dbReference>
<comment type="cofactor">
    <cofactor evidence="1">
        <name>Mg(2+)</name>
        <dbReference type="ChEBI" id="CHEBI:18420"/>
    </cofactor>
</comment>
<dbReference type="PATRIC" id="fig|471514.4.peg.3570"/>
<dbReference type="PROSITE" id="PS51880">
    <property type="entry name" value="TGS"/>
    <property type="match status" value="1"/>
</dbReference>
<dbReference type="EMBL" id="LJCO01000076">
    <property type="protein sequence ID" value="KPV42496.1"/>
    <property type="molecule type" value="Genomic_DNA"/>
</dbReference>
<dbReference type="GO" id="GO:0016887">
    <property type="term" value="F:ATP hydrolysis activity"/>
    <property type="evidence" value="ECO:0007669"/>
    <property type="project" value="UniProtKB-UniRule"/>
</dbReference>
<dbReference type="PRINTS" id="PR00326">
    <property type="entry name" value="GTP1OBG"/>
</dbReference>
<sequence>MPLQAGIVGLPNVGKSTLFNAITKAGAEAANYPFCTIDPNVGVVEVPDPRLVKLAEIVHPKKIVPTAFEFVDIAGLVAGASRGEGLGNKFLGHIREVDAIVHVVRCFENPDVTHVSGSVDPLRDIEVIELELILADLESVQRRLDRTRKNLKSGDKKYAVEVAALERIEATLGDGKPARIVDLSDDEKVLLRDLHLLSNKPVLYAANVAEDEAANEDGNDFVKKVRERAASEGAEVVVVSAQLESEIAELEGEDKAVFLEELGLVESGLDRLIRAAYDLLGLRTYFTAGEPEVRAWTIRTGTKAPQAAGVIHTDFEKGFIRAEVVAYADLIGTGSYNAAREAGKVRLEGKDYVVQDGDVMHFRFNV</sequence>
<evidence type="ECO:0000256" key="1">
    <source>
        <dbReference type="ARBA" id="ARBA00001946"/>
    </source>
</evidence>
<dbReference type="InterPro" id="IPR012675">
    <property type="entry name" value="Beta-grasp_dom_sf"/>
</dbReference>
<evidence type="ECO:0000259" key="8">
    <source>
        <dbReference type="PROSITE" id="PS51710"/>
    </source>
</evidence>
<evidence type="ECO:0000313" key="11">
    <source>
        <dbReference type="Proteomes" id="UP000050482"/>
    </source>
</evidence>
<dbReference type="FunFam" id="3.10.20.30:FF:000001">
    <property type="entry name" value="Ribosome-binding ATPase YchF"/>
    <property type="match status" value="1"/>
</dbReference>
<keyword evidence="11" id="KW-1185">Reference proteome</keyword>
<evidence type="ECO:0000256" key="4">
    <source>
        <dbReference type="ARBA" id="ARBA00022840"/>
    </source>
</evidence>
<dbReference type="CDD" id="cd04867">
    <property type="entry name" value="TGS_YchF_OLA1"/>
    <property type="match status" value="1"/>
</dbReference>
<organism evidence="10 11">
    <name type="scientific">Alicyclobacillus ferrooxydans</name>
    <dbReference type="NCBI Taxonomy" id="471514"/>
    <lineage>
        <taxon>Bacteria</taxon>
        <taxon>Bacillati</taxon>
        <taxon>Bacillota</taxon>
        <taxon>Bacilli</taxon>
        <taxon>Bacillales</taxon>
        <taxon>Alicyclobacillaceae</taxon>
        <taxon>Alicyclobacillus</taxon>
    </lineage>
</organism>
<dbReference type="InterPro" id="IPR013029">
    <property type="entry name" value="YchF_C"/>
</dbReference>
<dbReference type="InterPro" id="IPR012676">
    <property type="entry name" value="TGS-like"/>
</dbReference>